<evidence type="ECO:0000313" key="2">
    <source>
        <dbReference type="Proteomes" id="UP000095788"/>
    </source>
</evidence>
<accession>A0A174LU64</accession>
<dbReference type="Proteomes" id="UP000095788">
    <property type="component" value="Unassembled WGS sequence"/>
</dbReference>
<dbReference type="EMBL" id="CZBF01000001">
    <property type="protein sequence ID" value="CUP25508.1"/>
    <property type="molecule type" value="Genomic_DNA"/>
</dbReference>
<protein>
    <submittedName>
        <fullName evidence="1">Uncharacterized protein</fullName>
    </submittedName>
</protein>
<sequence>MYKNEKFSFKLMISVNGYTEKPTSKDYNKISFEEKEITISELEQFIKQGYIFSCTYIDKEIKSLFGYKKKERALHTNIIVFDIDNTLLSFDELLVTLKYQPSIAYTTFSHITKGNRYRLLYIFNTPLNQNQYQILYDNIITNIELDNHNRAIYQFYLGSYANCKLINNLIIYNYDDISISNSIKEKPTPYNIQLQMEKRHKVVVEIKDHEYITNFWNLSHKDLIEKYREKYPFFENNLEEANEDIPYITIPENYCCIKRYWFKEKTKLNNGNCVYSNRVCKIKDGNGRRKKLFLNAIVRKYIYPQIEFEHLLHCLANELYYYINNSKDPISKQELYDIAENAYNENIDKYSTMIKQQQTEKRKWIINPQYCIKYNLSAKTVRNMVKGKINNELIGLYYDCSKSLKENLSTFKALNLKVGKSKLYEWCKENNIPTNIKNNQSTKNTVGLYLYNPISAIAG</sequence>
<evidence type="ECO:0000313" key="1">
    <source>
        <dbReference type="EMBL" id="CUP25508.1"/>
    </source>
</evidence>
<dbReference type="AlphaFoldDB" id="A0A174LU64"/>
<proteinExistence type="predicted"/>
<dbReference type="RefSeq" id="WP_057281030.1">
    <property type="nucleotide sequence ID" value="NZ_CZBF01000001.1"/>
</dbReference>
<name>A0A174LU64_BACUN</name>
<reference evidence="1 2" key="1">
    <citation type="submission" date="2015-09" db="EMBL/GenBank/DDBJ databases">
        <authorList>
            <consortium name="Pathogen Informatics"/>
        </authorList>
    </citation>
    <scope>NUCLEOTIDE SEQUENCE [LARGE SCALE GENOMIC DNA]</scope>
    <source>
        <strain evidence="1 2">2789STDY5834942</strain>
    </source>
</reference>
<gene>
    <name evidence="1" type="ORF">ERS852554_00118</name>
</gene>
<organism evidence="1 2">
    <name type="scientific">Bacteroides uniformis</name>
    <dbReference type="NCBI Taxonomy" id="820"/>
    <lineage>
        <taxon>Bacteria</taxon>
        <taxon>Pseudomonadati</taxon>
        <taxon>Bacteroidota</taxon>
        <taxon>Bacteroidia</taxon>
        <taxon>Bacteroidales</taxon>
        <taxon>Bacteroidaceae</taxon>
        <taxon>Bacteroides</taxon>
    </lineage>
</organism>